<keyword evidence="5 7" id="KW-0472">Membrane</keyword>
<comment type="caution">
    <text evidence="10">The sequence shown here is derived from an EMBL/GenBank/DDBJ whole genome shotgun (WGS) entry which is preliminary data.</text>
</comment>
<dbReference type="Pfam" id="PF07715">
    <property type="entry name" value="Plug"/>
    <property type="match status" value="1"/>
</dbReference>
<dbReference type="Pfam" id="PF00593">
    <property type="entry name" value="TonB_dep_Rec_b-barrel"/>
    <property type="match status" value="1"/>
</dbReference>
<dbReference type="Gene3D" id="3.55.50.30">
    <property type="match status" value="1"/>
</dbReference>
<dbReference type="SUPFAM" id="SSF56935">
    <property type="entry name" value="Porins"/>
    <property type="match status" value="1"/>
</dbReference>
<dbReference type="InterPro" id="IPR011662">
    <property type="entry name" value="Secretin/TonB_short_N"/>
</dbReference>
<keyword evidence="11" id="KW-1185">Reference proteome</keyword>
<dbReference type="PANTHER" id="PTHR47234:SF1">
    <property type="entry name" value="TONB-DEPENDENT RECEPTOR"/>
    <property type="match status" value="1"/>
</dbReference>
<sequence length="1029" mass="111950">MRLLVLGLPTAFLVAAALPAAAQTRAYQIALPAQRLSASLSQLAKQARTELLFSASQVGDRAAPAVRGRLTIEEALRKLLQGSDLSFTRSADGTIVIVRSGRYGVSEIAPPEPTPEILVVGRRTQNADIQRTESDIQPYQVSSRRELDNSHLDTPEDFLRTRLPVNGQMATASQFSLENIGSTRSEINLRGLGPRQTLVLLDGRRLPSLPASEDGFNQPDINAVPIPAIARVETITATAGGIYGPGATAGVVNVVLDRDYRGGYLAMSSGVTARGDAGFSRIEGGVGFTPDGGDTDVMLAFARTRQDSLAYGDRDYTERSRALKLRNDPAQFFGQYPVSGSVNIFGSAPLALRTPEGTIPLNARTTYAPLGEGMLASALLSNAGRIDITLSPDANGATRTLLPEVERWSFLLNVRRRLRDGVELFVDGLWMGNRGQSTVPFSLQSAYVADPQFRRFDGAVTVTFPLPGFDNSLVNRSTTSRVTVGGIVDLPHDWRANLDYTVGTARQRIDLAGDGLSADAFSGLFGFSELGAPIPNPLGDYPTFLSTINAYRTPNVLRYSLVNRMRQASARLSGPIARLPGGRATLSLLAERRREHVPASFVRESLLGTIVARPLPEVSQEVRSFSAELRAPLIDRESAVALSGLELQLAARNDRYRNTAPSQSRTGDALFDRLETSDRSATVYTAGLRFYPFRNLMVRGSVSTGILPPSIDQISARVVRSFAERDPRRGGSLISTDVPVVVGGSTAVLPERARSFSAGVVLTTADSRLRLSLDYTRIEKKDEIVLTSANGLRYLTDYGAVAYFLANEERFPERIVRLPLTEADLAAGYTGGLITRIDTTALNTGRTKLAALDLKAEYVAPLGPAGQVRFTTAATWQPEFKRRFDDQAVWYTLANYSQGALTWRGVAGVEWERGPLAVALDGQYYGRYRVVPWGPPVGQGNEFAIRLQGSDYIPAQAYVDLAISYRFSGAREGSRSAGMELRLGVQNLFDSSPPIVVDSGRYFFFAEAGYSSLADPRRRRFDAVLMYRF</sequence>
<keyword evidence="2" id="KW-0813">Transport</keyword>
<evidence type="ECO:0000256" key="6">
    <source>
        <dbReference type="ARBA" id="ARBA00023237"/>
    </source>
</evidence>
<dbReference type="EMBL" id="JACIJF010000018">
    <property type="protein sequence ID" value="MBB5712492.1"/>
    <property type="molecule type" value="Genomic_DNA"/>
</dbReference>
<keyword evidence="8" id="KW-0732">Signal</keyword>
<keyword evidence="3" id="KW-0406">Ion transport</keyword>
<dbReference type="RefSeq" id="WP_184091050.1">
    <property type="nucleotide sequence ID" value="NZ_JACIJF010000018.1"/>
</dbReference>
<evidence type="ECO:0000256" key="2">
    <source>
        <dbReference type="ARBA" id="ARBA00022448"/>
    </source>
</evidence>
<evidence type="ECO:0000313" key="11">
    <source>
        <dbReference type="Proteomes" id="UP000527143"/>
    </source>
</evidence>
<keyword evidence="3" id="KW-0410">Iron transport</keyword>
<evidence type="ECO:0000256" key="4">
    <source>
        <dbReference type="ARBA" id="ARBA00023004"/>
    </source>
</evidence>
<organism evidence="10 11">
    <name type="scientific">Sphingomonas xinjiangensis</name>
    <dbReference type="NCBI Taxonomy" id="643568"/>
    <lineage>
        <taxon>Bacteria</taxon>
        <taxon>Pseudomonadati</taxon>
        <taxon>Pseudomonadota</taxon>
        <taxon>Alphaproteobacteria</taxon>
        <taxon>Sphingomonadales</taxon>
        <taxon>Sphingomonadaceae</taxon>
        <taxon>Sphingomonas</taxon>
    </lineage>
</organism>
<keyword evidence="6" id="KW-0998">Cell outer membrane</keyword>
<keyword evidence="10" id="KW-0675">Receptor</keyword>
<gene>
    <name evidence="10" type="ORF">FHT02_003752</name>
</gene>
<feature type="signal peptide" evidence="8">
    <location>
        <begin position="1"/>
        <end position="22"/>
    </location>
</feature>
<dbReference type="Pfam" id="PF07660">
    <property type="entry name" value="STN"/>
    <property type="match status" value="1"/>
</dbReference>
<dbReference type="GO" id="GO:0009279">
    <property type="term" value="C:cell outer membrane"/>
    <property type="evidence" value="ECO:0007669"/>
    <property type="project" value="UniProtKB-SubCell"/>
</dbReference>
<dbReference type="AlphaFoldDB" id="A0A840YS43"/>
<name>A0A840YS43_9SPHN</name>
<accession>A0A840YS43</accession>
<dbReference type="Gene3D" id="2.170.130.10">
    <property type="entry name" value="TonB-dependent receptor, plug domain"/>
    <property type="match status" value="1"/>
</dbReference>
<evidence type="ECO:0000256" key="7">
    <source>
        <dbReference type="RuleBase" id="RU003357"/>
    </source>
</evidence>
<keyword evidence="4" id="KW-0408">Iron</keyword>
<evidence type="ECO:0000256" key="3">
    <source>
        <dbReference type="ARBA" id="ARBA00022496"/>
    </source>
</evidence>
<dbReference type="InterPro" id="IPR000531">
    <property type="entry name" value="Beta-barrel_TonB"/>
</dbReference>
<dbReference type="GO" id="GO:0006826">
    <property type="term" value="P:iron ion transport"/>
    <property type="evidence" value="ECO:0007669"/>
    <property type="project" value="UniProtKB-KW"/>
</dbReference>
<proteinExistence type="inferred from homology"/>
<dbReference type="PANTHER" id="PTHR47234">
    <property type="match status" value="1"/>
</dbReference>
<comment type="subcellular location">
    <subcellularLocation>
        <location evidence="1 7">Cell outer membrane</location>
    </subcellularLocation>
</comment>
<evidence type="ECO:0000256" key="8">
    <source>
        <dbReference type="SAM" id="SignalP"/>
    </source>
</evidence>
<dbReference type="InterPro" id="IPR012910">
    <property type="entry name" value="Plug_dom"/>
</dbReference>
<dbReference type="Proteomes" id="UP000527143">
    <property type="component" value="Unassembled WGS sequence"/>
</dbReference>
<feature type="chain" id="PRO_5032670677" evidence="8">
    <location>
        <begin position="23"/>
        <end position="1029"/>
    </location>
</feature>
<dbReference type="SMART" id="SM00965">
    <property type="entry name" value="STN"/>
    <property type="match status" value="1"/>
</dbReference>
<dbReference type="InterPro" id="IPR036942">
    <property type="entry name" value="Beta-barrel_TonB_sf"/>
</dbReference>
<dbReference type="InterPro" id="IPR037066">
    <property type="entry name" value="Plug_dom_sf"/>
</dbReference>
<dbReference type="Gene3D" id="2.40.170.20">
    <property type="entry name" value="TonB-dependent receptor, beta-barrel domain"/>
    <property type="match status" value="1"/>
</dbReference>
<evidence type="ECO:0000256" key="5">
    <source>
        <dbReference type="ARBA" id="ARBA00023136"/>
    </source>
</evidence>
<protein>
    <submittedName>
        <fullName evidence="10">Outer membrane receptor protein involved in Fe transport</fullName>
    </submittedName>
</protein>
<evidence type="ECO:0000259" key="9">
    <source>
        <dbReference type="SMART" id="SM00965"/>
    </source>
</evidence>
<comment type="similarity">
    <text evidence="7">Belongs to the TonB-dependent receptor family.</text>
</comment>
<feature type="domain" description="Secretin/TonB short N-terminal" evidence="9">
    <location>
        <begin position="49"/>
        <end position="100"/>
    </location>
</feature>
<evidence type="ECO:0000256" key="1">
    <source>
        <dbReference type="ARBA" id="ARBA00004442"/>
    </source>
</evidence>
<evidence type="ECO:0000313" key="10">
    <source>
        <dbReference type="EMBL" id="MBB5712492.1"/>
    </source>
</evidence>
<reference evidence="10 11" key="1">
    <citation type="submission" date="2020-08" db="EMBL/GenBank/DDBJ databases">
        <title>Genomic Encyclopedia of Type Strains, Phase IV (KMG-IV): sequencing the most valuable type-strain genomes for metagenomic binning, comparative biology and taxonomic classification.</title>
        <authorList>
            <person name="Goeker M."/>
        </authorList>
    </citation>
    <scope>NUCLEOTIDE SEQUENCE [LARGE SCALE GENOMIC DNA]</scope>
    <source>
        <strain evidence="10 11">DSM 26736</strain>
    </source>
</reference>
<keyword evidence="7" id="KW-0798">TonB box</keyword>